<sequence length="258" mass="30038">MKKISIITATYNAAEYLPHLIESIIHQKNQEIEFIIIDGNSKDNTVPVIQKYEHCIDYWISEPDNGIYDAWNKGIKIAKGNWIMFLGADDKLKPHAIEKYKRIIDNTPNHEFHLISSKLEIIDKSGEFIRVKGWPWKWPNFLFEMMIAHPGALHSRKLFEEYNLFDTNYKITGDYELLLRAGVGLKTKFLNEITVEMREGGASDSINAIKEHKKAAILTGGVNKYYANVNYIYVFLKFNIKNFFRKRGINLYLKNNKS</sequence>
<dbReference type="InterPro" id="IPR029044">
    <property type="entry name" value="Nucleotide-diphossugar_trans"/>
</dbReference>
<evidence type="ECO:0000313" key="2">
    <source>
        <dbReference type="EMBL" id="MCY1719091.1"/>
    </source>
</evidence>
<feature type="domain" description="Glycosyltransferase 2-like" evidence="1">
    <location>
        <begin position="5"/>
        <end position="108"/>
    </location>
</feature>
<accession>A0A9X3F202</accession>
<gene>
    <name evidence="2" type="ORF">OU798_01970</name>
</gene>
<dbReference type="InterPro" id="IPR001173">
    <property type="entry name" value="Glyco_trans_2-like"/>
</dbReference>
<dbReference type="CDD" id="cd06433">
    <property type="entry name" value="GT_2_WfgS_like"/>
    <property type="match status" value="1"/>
</dbReference>
<dbReference type="Gene3D" id="3.90.550.10">
    <property type="entry name" value="Spore Coat Polysaccharide Biosynthesis Protein SpsA, Chain A"/>
    <property type="match status" value="1"/>
</dbReference>
<dbReference type="SUPFAM" id="SSF53448">
    <property type="entry name" value="Nucleotide-diphospho-sugar transferases"/>
    <property type="match status" value="1"/>
</dbReference>
<dbReference type="Pfam" id="PF00535">
    <property type="entry name" value="Glycos_transf_2"/>
    <property type="match status" value="1"/>
</dbReference>
<dbReference type="Proteomes" id="UP001145087">
    <property type="component" value="Unassembled WGS sequence"/>
</dbReference>
<dbReference type="AlphaFoldDB" id="A0A9X3F202"/>
<dbReference type="GO" id="GO:0016758">
    <property type="term" value="F:hexosyltransferase activity"/>
    <property type="evidence" value="ECO:0007669"/>
    <property type="project" value="UniProtKB-ARBA"/>
</dbReference>
<proteinExistence type="predicted"/>
<evidence type="ECO:0000313" key="3">
    <source>
        <dbReference type="Proteomes" id="UP001145087"/>
    </source>
</evidence>
<comment type="caution">
    <text evidence="2">The sequence shown here is derived from an EMBL/GenBank/DDBJ whole genome shotgun (WGS) entry which is preliminary data.</text>
</comment>
<dbReference type="RefSeq" id="WP_343331428.1">
    <property type="nucleotide sequence ID" value="NZ_JAPOHD010000005.1"/>
</dbReference>
<name>A0A9X3F202_9BACT</name>
<dbReference type="PANTHER" id="PTHR22916">
    <property type="entry name" value="GLYCOSYLTRANSFERASE"/>
    <property type="match status" value="1"/>
</dbReference>
<protein>
    <submittedName>
        <fullName evidence="2">Glycosyltransferase family 2 protein</fullName>
    </submittedName>
</protein>
<reference evidence="2" key="1">
    <citation type="submission" date="2022-11" db="EMBL/GenBank/DDBJ databases">
        <title>Marilongibacter aestuarii gen. nov., sp. nov., isolated from tidal flat sediment.</title>
        <authorList>
            <person name="Jiayan W."/>
        </authorList>
    </citation>
    <scope>NUCLEOTIDE SEQUENCE</scope>
    <source>
        <strain evidence="2">Z1-6</strain>
    </source>
</reference>
<evidence type="ECO:0000259" key="1">
    <source>
        <dbReference type="Pfam" id="PF00535"/>
    </source>
</evidence>
<keyword evidence="3" id="KW-1185">Reference proteome</keyword>
<dbReference type="PANTHER" id="PTHR22916:SF3">
    <property type="entry name" value="UDP-GLCNAC:BETAGAL BETA-1,3-N-ACETYLGLUCOSAMINYLTRANSFERASE-LIKE PROTEIN 1"/>
    <property type="match status" value="1"/>
</dbReference>
<dbReference type="EMBL" id="JAPOHD010000005">
    <property type="protein sequence ID" value="MCY1719091.1"/>
    <property type="molecule type" value="Genomic_DNA"/>
</dbReference>
<organism evidence="2 3">
    <name type="scientific">Draconibacterium aestuarii</name>
    <dbReference type="NCBI Taxonomy" id="2998507"/>
    <lineage>
        <taxon>Bacteria</taxon>
        <taxon>Pseudomonadati</taxon>
        <taxon>Bacteroidota</taxon>
        <taxon>Bacteroidia</taxon>
        <taxon>Marinilabiliales</taxon>
        <taxon>Prolixibacteraceae</taxon>
        <taxon>Draconibacterium</taxon>
    </lineage>
</organism>